<evidence type="ECO:0000256" key="2">
    <source>
        <dbReference type="ARBA" id="ARBA00029447"/>
    </source>
</evidence>
<dbReference type="PRINTS" id="PR00260">
    <property type="entry name" value="CHEMTRNSDUCR"/>
</dbReference>
<dbReference type="AlphaFoldDB" id="A0A1J1LKU1"/>
<dbReference type="GO" id="GO:0016020">
    <property type="term" value="C:membrane"/>
    <property type="evidence" value="ECO:0007669"/>
    <property type="project" value="InterPro"/>
</dbReference>
<accession>A0A1J1LKU1</accession>
<dbReference type="GO" id="GO:0004888">
    <property type="term" value="F:transmembrane signaling receptor activity"/>
    <property type="evidence" value="ECO:0007669"/>
    <property type="project" value="InterPro"/>
</dbReference>
<dbReference type="PANTHER" id="PTHR32089">
    <property type="entry name" value="METHYL-ACCEPTING CHEMOTAXIS PROTEIN MCPB"/>
    <property type="match status" value="1"/>
</dbReference>
<dbReference type="InterPro" id="IPR004089">
    <property type="entry name" value="MCPsignal_dom"/>
</dbReference>
<feature type="transmembrane region" description="Helical" evidence="5">
    <location>
        <begin position="7"/>
        <end position="27"/>
    </location>
</feature>
<proteinExistence type="inferred from homology"/>
<dbReference type="Pfam" id="PF12729">
    <property type="entry name" value="4HB_MCP_1"/>
    <property type="match status" value="1"/>
</dbReference>
<dbReference type="Pfam" id="PF00015">
    <property type="entry name" value="MCPsignal"/>
    <property type="match status" value="1"/>
</dbReference>
<dbReference type="PROSITE" id="PS50111">
    <property type="entry name" value="CHEMOTAXIS_TRANSDUC_2"/>
    <property type="match status" value="1"/>
</dbReference>
<organism evidence="7 8">
    <name type="scientific">Planktothrix tepida PCC 9214</name>
    <dbReference type="NCBI Taxonomy" id="671072"/>
    <lineage>
        <taxon>Bacteria</taxon>
        <taxon>Bacillati</taxon>
        <taxon>Cyanobacteriota</taxon>
        <taxon>Cyanophyceae</taxon>
        <taxon>Oscillatoriophycideae</taxon>
        <taxon>Oscillatoriales</taxon>
        <taxon>Microcoleaceae</taxon>
        <taxon>Planktothrix</taxon>
    </lineage>
</organism>
<dbReference type="Gene3D" id="1.10.287.950">
    <property type="entry name" value="Methyl-accepting chemotaxis protein"/>
    <property type="match status" value="1"/>
</dbReference>
<dbReference type="PANTHER" id="PTHR32089:SF112">
    <property type="entry name" value="LYSOZYME-LIKE PROTEIN-RELATED"/>
    <property type="match status" value="1"/>
</dbReference>
<reference evidence="8" key="1">
    <citation type="submission" date="2015-10" db="EMBL/GenBank/DDBJ databases">
        <authorList>
            <person name="Regsiter A."/>
            <person name="william w."/>
        </authorList>
    </citation>
    <scope>NUCLEOTIDE SEQUENCE [LARGE SCALE GENOMIC DNA]</scope>
</reference>
<dbReference type="STRING" id="671072.PL9214500375"/>
<gene>
    <name evidence="7" type="ORF">PL9214500375</name>
</gene>
<evidence type="ECO:0000259" key="6">
    <source>
        <dbReference type="PROSITE" id="PS50111"/>
    </source>
</evidence>
<dbReference type="Proteomes" id="UP000184315">
    <property type="component" value="Unassembled WGS sequence"/>
</dbReference>
<dbReference type="EMBL" id="CZDF01000156">
    <property type="protein sequence ID" value="CUR33128.1"/>
    <property type="molecule type" value="Genomic_DNA"/>
</dbReference>
<evidence type="ECO:0000313" key="8">
    <source>
        <dbReference type="Proteomes" id="UP000184315"/>
    </source>
</evidence>
<evidence type="ECO:0000256" key="4">
    <source>
        <dbReference type="SAM" id="Coils"/>
    </source>
</evidence>
<dbReference type="InterPro" id="IPR024478">
    <property type="entry name" value="HlyB_4HB_MCP"/>
</dbReference>
<sequence>MKLSQKLYIGCGIPLATLVLMGSYSLYSFQQIDRQVSTIYDDRVVPLQQLKIVSDSYAVNIIDSVNKVNANMLSMGEALSSVNQAEIDIRKQWKAYKNTKLENREKQLANEIEKLFFDADSHIQDLKQVLNERNKSEVYKSIKILYKVIDPLTQKLEELSNIQLQIAAEERQKSALIYQQTLKVFLPLLFLAILVGSPVGFLVIRRGIISTFETIINNIVVSSTEIAAVVDEQEQLSLQQSTVVQQTKSLMESLNNAYQESYEKSEHTVLYAERSLNLIEQNNQSITDIKARMELLNQKVNQISEKMLNLQYHAEQISQISTLVSHIANQTNVLALNARIEWVRSDTQNQGFSIVASEIRDLANQSQKSASSIDLLVNDIETAVDSTVKATHAGKEAVEQGVQMTHKISQTFMGMNEMMRHVVSDNQQSLNCAKDQERAIEQVVTAMNQLNRAVQETTAGISQVKIGMANLKIVADHLKSMV</sequence>
<evidence type="ECO:0000313" key="7">
    <source>
        <dbReference type="EMBL" id="CUR33128.1"/>
    </source>
</evidence>
<dbReference type="SUPFAM" id="SSF58104">
    <property type="entry name" value="Methyl-accepting chemotaxis protein (MCP) signaling domain"/>
    <property type="match status" value="1"/>
</dbReference>
<keyword evidence="1 3" id="KW-0807">Transducer</keyword>
<dbReference type="OrthoDB" id="457060at2"/>
<dbReference type="InterPro" id="IPR004090">
    <property type="entry name" value="Chemotax_Me-accpt_rcpt"/>
</dbReference>
<keyword evidence="8" id="KW-1185">Reference proteome</keyword>
<keyword evidence="5" id="KW-1133">Transmembrane helix</keyword>
<keyword evidence="4" id="KW-0175">Coiled coil</keyword>
<keyword evidence="5" id="KW-0812">Transmembrane</keyword>
<feature type="domain" description="Methyl-accepting transducer" evidence="6">
    <location>
        <begin position="215"/>
        <end position="451"/>
    </location>
</feature>
<name>A0A1J1LKU1_9CYAN</name>
<protein>
    <submittedName>
        <fullName evidence="7">Putative methyl-accepting chemotaxis protein</fullName>
    </submittedName>
</protein>
<keyword evidence="5" id="KW-0472">Membrane</keyword>
<comment type="similarity">
    <text evidence="2">Belongs to the methyl-accepting chemotaxis (MCP) protein family.</text>
</comment>
<feature type="transmembrane region" description="Helical" evidence="5">
    <location>
        <begin position="184"/>
        <end position="204"/>
    </location>
</feature>
<evidence type="ECO:0000256" key="3">
    <source>
        <dbReference type="PROSITE-ProRule" id="PRU00284"/>
    </source>
</evidence>
<dbReference type="GO" id="GO:0007165">
    <property type="term" value="P:signal transduction"/>
    <property type="evidence" value="ECO:0007669"/>
    <property type="project" value="UniProtKB-KW"/>
</dbReference>
<dbReference type="RefSeq" id="WP_072719774.1">
    <property type="nucleotide sequence ID" value="NZ_LN889802.1"/>
</dbReference>
<evidence type="ECO:0000256" key="5">
    <source>
        <dbReference type="SAM" id="Phobius"/>
    </source>
</evidence>
<dbReference type="SMART" id="SM00283">
    <property type="entry name" value="MA"/>
    <property type="match status" value="1"/>
</dbReference>
<evidence type="ECO:0000256" key="1">
    <source>
        <dbReference type="ARBA" id="ARBA00023224"/>
    </source>
</evidence>
<dbReference type="GO" id="GO:0006935">
    <property type="term" value="P:chemotaxis"/>
    <property type="evidence" value="ECO:0007669"/>
    <property type="project" value="InterPro"/>
</dbReference>
<feature type="coiled-coil region" evidence="4">
    <location>
        <begin position="279"/>
        <end position="306"/>
    </location>
</feature>